<dbReference type="PROSITE" id="PS51787">
    <property type="entry name" value="LON_N"/>
    <property type="match status" value="1"/>
</dbReference>
<sequence length="202" mass="22370">MNELQSLSLFPLHSTLLPGAAMGLRVFEPRYLDLVRECGRTGSTFGVCLILEGDEVGAPAIPATWGVEASIEDFDVGADGVLVLRLRGGRRFHVLETRVRSNGLVDADVEWCDRDSDDELRPEHGLLGTLLERILEQVGGEHASAGPAQLDQAAWVGWRLAGLLPLQEQQRLVLLKEADPHRRLDLLLEWIPELDVPQEEDL</sequence>
<dbReference type="STRING" id="405444.ABB26_06795"/>
<feature type="domain" description="Lon N-terminal" evidence="1">
    <location>
        <begin position="4"/>
        <end position="195"/>
    </location>
</feature>
<dbReference type="OrthoDB" id="8558970at2"/>
<accession>A0A0R0C6A0</accession>
<dbReference type="GO" id="GO:0006508">
    <property type="term" value="P:proteolysis"/>
    <property type="evidence" value="ECO:0007669"/>
    <property type="project" value="UniProtKB-KW"/>
</dbReference>
<evidence type="ECO:0000259" key="1">
    <source>
        <dbReference type="PROSITE" id="PS51787"/>
    </source>
</evidence>
<proteinExistence type="predicted"/>
<dbReference type="SMART" id="SM00464">
    <property type="entry name" value="LON"/>
    <property type="match status" value="1"/>
</dbReference>
<dbReference type="EMBL" id="LDJI01000012">
    <property type="protein sequence ID" value="KRG64811.1"/>
    <property type="molecule type" value="Genomic_DNA"/>
</dbReference>
<dbReference type="PANTHER" id="PTHR46732:SF8">
    <property type="entry name" value="ATP-DEPENDENT PROTEASE LA (LON) DOMAIN PROTEIN"/>
    <property type="match status" value="1"/>
</dbReference>
<keyword evidence="2" id="KW-0645">Protease</keyword>
<dbReference type="InterPro" id="IPR003111">
    <property type="entry name" value="Lon_prtase_N"/>
</dbReference>
<comment type="caution">
    <text evidence="2">The sequence shown here is derived from an EMBL/GenBank/DDBJ whole genome shotgun (WGS) entry which is preliminary data.</text>
</comment>
<dbReference type="PATRIC" id="fig|405444.3.peg.362"/>
<dbReference type="Proteomes" id="UP000050864">
    <property type="component" value="Unassembled WGS sequence"/>
</dbReference>
<keyword evidence="3" id="KW-1185">Reference proteome</keyword>
<dbReference type="AlphaFoldDB" id="A0A0R0C6A0"/>
<evidence type="ECO:0000313" key="2">
    <source>
        <dbReference type="EMBL" id="KRG64811.1"/>
    </source>
</evidence>
<dbReference type="Gene3D" id="1.10.4060.10">
    <property type="entry name" value="BPP1347 like domain"/>
    <property type="match status" value="1"/>
</dbReference>
<name>A0A0R0C6A0_9GAMM</name>
<protein>
    <submittedName>
        <fullName evidence="2">ATP-dependent protease</fullName>
    </submittedName>
</protein>
<dbReference type="RefSeq" id="WP_057633004.1">
    <property type="nucleotide sequence ID" value="NZ_LDJI01000012.1"/>
</dbReference>
<keyword evidence="2" id="KW-0378">Hydrolase</keyword>
<evidence type="ECO:0000313" key="3">
    <source>
        <dbReference type="Proteomes" id="UP000050864"/>
    </source>
</evidence>
<gene>
    <name evidence="2" type="ORF">ABB26_06795</name>
</gene>
<dbReference type="InterPro" id="IPR015947">
    <property type="entry name" value="PUA-like_sf"/>
</dbReference>
<dbReference type="InterPro" id="IPR046336">
    <property type="entry name" value="Lon_prtase_N_sf"/>
</dbReference>
<dbReference type="PANTHER" id="PTHR46732">
    <property type="entry name" value="ATP-DEPENDENT PROTEASE LA (LON) DOMAIN PROTEIN"/>
    <property type="match status" value="1"/>
</dbReference>
<dbReference type="GO" id="GO:0008233">
    <property type="term" value="F:peptidase activity"/>
    <property type="evidence" value="ECO:0007669"/>
    <property type="project" value="UniProtKB-KW"/>
</dbReference>
<reference evidence="2 3" key="1">
    <citation type="submission" date="2015-05" db="EMBL/GenBank/DDBJ databases">
        <title>Genome sequencing and analysis of members of genus Stenotrophomonas.</title>
        <authorList>
            <person name="Patil P.P."/>
            <person name="Midha S."/>
            <person name="Patil P.B."/>
        </authorList>
    </citation>
    <scope>NUCLEOTIDE SEQUENCE [LARGE SCALE GENOMIC DNA]</scope>
    <source>
        <strain evidence="2 3">DSM 18929</strain>
    </source>
</reference>
<organism evidence="2 3">
    <name type="scientific">Stenotrophomonas humi</name>
    <dbReference type="NCBI Taxonomy" id="405444"/>
    <lineage>
        <taxon>Bacteria</taxon>
        <taxon>Pseudomonadati</taxon>
        <taxon>Pseudomonadota</taxon>
        <taxon>Gammaproteobacteria</taxon>
        <taxon>Lysobacterales</taxon>
        <taxon>Lysobacteraceae</taxon>
        <taxon>Stenotrophomonas</taxon>
    </lineage>
</organism>
<dbReference type="SUPFAM" id="SSF88697">
    <property type="entry name" value="PUA domain-like"/>
    <property type="match status" value="1"/>
</dbReference>
<dbReference type="Gene3D" id="2.30.130.40">
    <property type="entry name" value="LON domain-like"/>
    <property type="match status" value="1"/>
</dbReference>
<dbReference type="Pfam" id="PF02190">
    <property type="entry name" value="LON_substr_bdg"/>
    <property type="match status" value="1"/>
</dbReference>